<dbReference type="Pfam" id="PF13472">
    <property type="entry name" value="Lipase_GDSL_2"/>
    <property type="match status" value="1"/>
</dbReference>
<dbReference type="Proteomes" id="UP001143545">
    <property type="component" value="Unassembled WGS sequence"/>
</dbReference>
<organism evidence="4 5">
    <name type="scientific">Neptunitalea chrysea</name>
    <dbReference type="NCBI Taxonomy" id="1647581"/>
    <lineage>
        <taxon>Bacteria</taxon>
        <taxon>Pseudomonadati</taxon>
        <taxon>Bacteroidota</taxon>
        <taxon>Flavobacteriia</taxon>
        <taxon>Flavobacteriales</taxon>
        <taxon>Flavobacteriaceae</taxon>
        <taxon>Neptunitalea</taxon>
    </lineage>
</organism>
<keyword evidence="2" id="KW-0378">Hydrolase</keyword>
<dbReference type="EMBL" id="BRVP01000002">
    <property type="protein sequence ID" value="GLB51239.1"/>
    <property type="molecule type" value="Genomic_DNA"/>
</dbReference>
<protein>
    <submittedName>
        <fullName evidence="4">Rhamnogalacturonan acetylesterase</fullName>
    </submittedName>
</protein>
<dbReference type="Gene3D" id="3.40.50.1110">
    <property type="entry name" value="SGNH hydrolase"/>
    <property type="match status" value="2"/>
</dbReference>
<comment type="similarity">
    <text evidence="1">Belongs to the 'GDSL' lipolytic enzyme family.</text>
</comment>
<dbReference type="Pfam" id="PF00657">
    <property type="entry name" value="Lipase_GDSL"/>
    <property type="match status" value="1"/>
</dbReference>
<dbReference type="InterPro" id="IPR001087">
    <property type="entry name" value="GDSL"/>
</dbReference>
<dbReference type="SUPFAM" id="SSF52266">
    <property type="entry name" value="SGNH hydrolase"/>
    <property type="match status" value="2"/>
</dbReference>
<evidence type="ECO:0000256" key="2">
    <source>
        <dbReference type="ARBA" id="ARBA00022801"/>
    </source>
</evidence>
<evidence type="ECO:0000256" key="1">
    <source>
        <dbReference type="ARBA" id="ARBA00008668"/>
    </source>
</evidence>
<dbReference type="CDD" id="cd01821">
    <property type="entry name" value="Rhamnogalacturan_acetylesterase_like"/>
    <property type="match status" value="2"/>
</dbReference>
<comment type="caution">
    <text evidence="4">The sequence shown here is derived from an EMBL/GenBank/DDBJ whole genome shotgun (WGS) entry which is preliminary data.</text>
</comment>
<feature type="domain" description="SGNH hydrolase-type esterase" evidence="3">
    <location>
        <begin position="275"/>
        <end position="447"/>
    </location>
</feature>
<reference evidence="4" key="1">
    <citation type="submission" date="2022-07" db="EMBL/GenBank/DDBJ databases">
        <title>Taxonomy of Novel Oxalotrophic and Methylotrophic Bacteria.</title>
        <authorList>
            <person name="Sahin N."/>
            <person name="Tani A."/>
        </authorList>
    </citation>
    <scope>NUCLEOTIDE SEQUENCE</scope>
    <source>
        <strain evidence="4">AM327</strain>
    </source>
</reference>
<dbReference type="InterPro" id="IPR036514">
    <property type="entry name" value="SGNH_hydro_sf"/>
</dbReference>
<dbReference type="PANTHER" id="PTHR43695">
    <property type="entry name" value="PUTATIVE (AFU_ORTHOLOGUE AFUA_2G17250)-RELATED"/>
    <property type="match status" value="1"/>
</dbReference>
<dbReference type="PANTHER" id="PTHR43695:SF1">
    <property type="entry name" value="RHAMNOGALACTURONAN ACETYLESTERASE"/>
    <property type="match status" value="1"/>
</dbReference>
<dbReference type="AlphaFoldDB" id="A0A9W6B4Q5"/>
<dbReference type="RefSeq" id="WP_281751573.1">
    <property type="nucleotide sequence ID" value="NZ_BRVP01000002.1"/>
</dbReference>
<accession>A0A9W6B4Q5</accession>
<keyword evidence="5" id="KW-1185">Reference proteome</keyword>
<proteinExistence type="inferred from homology"/>
<name>A0A9W6B4Q5_9FLAO</name>
<sequence>MKYIQYLLVLSLTFCLLSCSQKKNEKPTIYIVGDSTVKNGSGKGDGGLWGWGDFLNQFIDSTQLHIENHALGGTSSRTFQSKGLWQPVYEKLKEGDYVLIQFGHNDNGPVNDDFRARGTIKGIGEETQEIDNMLTGAHEIVHSYGWYVRKMIKDAKEKGAIPIIMSPIPRNVWNEDKVNYNDDSYGGWSKQIAEEEGVTFINLNHEMVDFMNVLGEDKITGNYFYERDHTHTSARGALLAASLIIKELVNSSNSINNYIIEHPKTHLPAKKHVYLIGDSTVANNGNDSIAGWGIKLTMFFDTTRVVIHNKARGGRSSRTFRGEGLWKAVLDSLQEGDYVLIQFGHNDGGHIDTPKYRGSIKGMGEKTQLVDFGNDSTEVVHTFGWYMTKYVEEARAKGATPIVLSMVPRNIWHDELIERNSDDYAGWAKNVAKHTETLFIDINDSIAKVYEELGVQGVSTFFPKDHTHTNFKGAELNALVVAKSLKQIKKSKLRDYIYLPKEE</sequence>
<gene>
    <name evidence="4" type="ORF">NBRC110019_02780</name>
</gene>
<evidence type="ECO:0000313" key="5">
    <source>
        <dbReference type="Proteomes" id="UP001143545"/>
    </source>
</evidence>
<evidence type="ECO:0000313" key="4">
    <source>
        <dbReference type="EMBL" id="GLB51239.1"/>
    </source>
</evidence>
<dbReference type="InterPro" id="IPR013830">
    <property type="entry name" value="SGNH_hydro"/>
</dbReference>
<dbReference type="InterPro" id="IPR037459">
    <property type="entry name" value="RhgT-like"/>
</dbReference>
<evidence type="ECO:0000259" key="3">
    <source>
        <dbReference type="Pfam" id="PF13472"/>
    </source>
</evidence>
<dbReference type="GO" id="GO:0016788">
    <property type="term" value="F:hydrolase activity, acting on ester bonds"/>
    <property type="evidence" value="ECO:0007669"/>
    <property type="project" value="UniProtKB-ARBA"/>
</dbReference>